<dbReference type="SUPFAM" id="SSF55729">
    <property type="entry name" value="Acyl-CoA N-acyltransferases (Nat)"/>
    <property type="match status" value="2"/>
</dbReference>
<dbReference type="RefSeq" id="WP_046789160.1">
    <property type="nucleotide sequence ID" value="NZ_CP011366.1"/>
</dbReference>
<evidence type="ECO:0000313" key="15">
    <source>
        <dbReference type="Proteomes" id="UP000034029"/>
    </source>
</evidence>
<gene>
    <name evidence="13" type="ORF">AAT16_01225</name>
    <name evidence="14" type="ORF">SAMN05216235_1617</name>
</gene>
<dbReference type="Gene3D" id="1.20.58.90">
    <property type="match status" value="1"/>
</dbReference>
<accession>A0A0F7HHI6</accession>
<reference evidence="14 16" key="3">
    <citation type="submission" date="2016-10" db="EMBL/GenBank/DDBJ databases">
        <authorList>
            <person name="Varghese N."/>
            <person name="Submissions S."/>
        </authorList>
    </citation>
    <scope>NUCLEOTIDE SEQUENCE [LARGE SCALE GENOMIC DNA]</scope>
    <source>
        <strain evidence="14 16">CGMCC 1.6501</strain>
    </source>
</reference>
<evidence type="ECO:0000313" key="13">
    <source>
        <dbReference type="EMBL" id="AKG72964.1"/>
    </source>
</evidence>
<name>A0A0F7HHI6_9STAP</name>
<reference evidence="15" key="2">
    <citation type="submission" date="2015-04" db="EMBL/GenBank/DDBJ databases">
        <title>Complete genome sequence of Salinicoccus halodurans strain H3B36, isolated from the Qaidam basin of China.</title>
        <authorList>
            <person name="Ma Y."/>
            <person name="Jiang K."/>
            <person name="Xue Y."/>
        </authorList>
    </citation>
    <scope>NUCLEOTIDE SEQUENCE [LARGE SCALE GENOMIC DNA]</scope>
    <source>
        <strain evidence="15">H3B36</strain>
    </source>
</reference>
<dbReference type="OrthoDB" id="9785911at2"/>
<dbReference type="GO" id="GO:0009252">
    <property type="term" value="P:peptidoglycan biosynthetic process"/>
    <property type="evidence" value="ECO:0007669"/>
    <property type="project" value="UniProtKB-KW"/>
</dbReference>
<keyword evidence="5" id="KW-0573">Peptidoglycan synthesis</keyword>
<dbReference type="AlphaFoldDB" id="A0A0F7HHI6"/>
<keyword evidence="15" id="KW-1185">Reference proteome</keyword>
<evidence type="ECO:0000256" key="5">
    <source>
        <dbReference type="ARBA" id="ARBA00022984"/>
    </source>
</evidence>
<evidence type="ECO:0000256" key="1">
    <source>
        <dbReference type="ARBA" id="ARBA00004496"/>
    </source>
</evidence>
<dbReference type="PROSITE" id="PS51191">
    <property type="entry name" value="FEMABX"/>
    <property type="match status" value="1"/>
</dbReference>
<dbReference type="EC" id="2.3.2.16" evidence="8"/>
<dbReference type="InterPro" id="IPR050644">
    <property type="entry name" value="PG_Glycine_Bridge_Synth"/>
</dbReference>
<dbReference type="Proteomes" id="UP000034029">
    <property type="component" value="Chromosome"/>
</dbReference>
<dbReference type="InterPro" id="IPR003447">
    <property type="entry name" value="FEMABX"/>
</dbReference>
<dbReference type="InterPro" id="IPR016181">
    <property type="entry name" value="Acyl_CoA_acyltransferase"/>
</dbReference>
<evidence type="ECO:0000256" key="4">
    <source>
        <dbReference type="ARBA" id="ARBA00022960"/>
    </source>
</evidence>
<keyword evidence="6" id="KW-0012">Acyltransferase</keyword>
<dbReference type="GO" id="GO:0005737">
    <property type="term" value="C:cytoplasm"/>
    <property type="evidence" value="ECO:0007669"/>
    <property type="project" value="UniProtKB-SubCell"/>
</dbReference>
<evidence type="ECO:0000256" key="8">
    <source>
        <dbReference type="ARBA" id="ARBA00039074"/>
    </source>
</evidence>
<comment type="catalytic activity">
    <reaction evidence="11">
        <text>beta-D-GlcNAc-(1-&gt;4)-Mur2Ac(oyl-L-Ala-D-isoglutaminyl-L-Lys-D-Ala-D-Ala)-di-trans,octa-cis-undecaprenyl diphosphate + glycyl-tRNA(Gly) = beta-D-GlcNAc-(1-&gt;4)-Mur2Ac(oyl-L-Ala-D-isoglutaminyl-L-Lys-(N(6)-Gly)-D-Ala-D-Ala)-di-trans,octa-cis-undecaprenyl diphosphate + tRNA(Gly) + H(+)</text>
        <dbReference type="Rhea" id="RHEA:30435"/>
        <dbReference type="Rhea" id="RHEA-COMP:9664"/>
        <dbReference type="Rhea" id="RHEA-COMP:9683"/>
        <dbReference type="ChEBI" id="CHEBI:15378"/>
        <dbReference type="ChEBI" id="CHEBI:62233"/>
        <dbReference type="ChEBI" id="CHEBI:62234"/>
        <dbReference type="ChEBI" id="CHEBI:78442"/>
        <dbReference type="ChEBI" id="CHEBI:78522"/>
        <dbReference type="EC" id="2.3.2.16"/>
    </reaction>
</comment>
<dbReference type="Pfam" id="PF02388">
    <property type="entry name" value="FemAB"/>
    <property type="match status" value="1"/>
</dbReference>
<dbReference type="GO" id="GO:0016755">
    <property type="term" value="F:aminoacyltransferase activity"/>
    <property type="evidence" value="ECO:0007669"/>
    <property type="project" value="InterPro"/>
</dbReference>
<feature type="coiled-coil region" evidence="12">
    <location>
        <begin position="264"/>
        <end position="291"/>
    </location>
</feature>
<dbReference type="PANTHER" id="PTHR36174:SF1">
    <property type="entry name" value="LIPID II:GLYCINE GLYCYLTRANSFERASE"/>
    <property type="match status" value="1"/>
</dbReference>
<organism evidence="14 16">
    <name type="scientific">Salinicoccus halodurans</name>
    <dbReference type="NCBI Taxonomy" id="407035"/>
    <lineage>
        <taxon>Bacteria</taxon>
        <taxon>Bacillati</taxon>
        <taxon>Bacillota</taxon>
        <taxon>Bacilli</taxon>
        <taxon>Bacillales</taxon>
        <taxon>Staphylococcaceae</taxon>
        <taxon>Salinicoccus</taxon>
    </lineage>
</organism>
<sequence>MLKLLNIINKEHNRFVESHPNGDLLQLTDWAQSKRLTGWYSRRIAVGNENGEILGTAMLLFKKVPRASSTLCYISRGFVCDFNDRQLVEFMLGEALKIAEDENAYAIKIDPDLPLEEYRDTIEFLKTLGFRHRGLQDGMSKDNIQPRQTMVADIDKDDKELLQSFERNNRTKVRNAARRGTVVYRAERDELKTFVELMKETGERDGFLTRDITYFESLYDHLNPNGHMELFLVKLMPEDVSVSLQNDLLKVDKDIEKAARKKDGSKKENQLKDLENRREKLSKQLVEIEVIKQEHPDGVVLSGALLAQSGHKSYYLYGASSDSYREYLPNHNMQFEMMKYARDHGAKTYDFGGVSVSPPQESPHFGLWQFKKVWGTEVSEKIGEFDYVINKPLYTLAEVGVPMFQKGKVKLNKLLGNSKKRR</sequence>
<dbReference type="GO" id="GO:0071555">
    <property type="term" value="P:cell wall organization"/>
    <property type="evidence" value="ECO:0007669"/>
    <property type="project" value="UniProtKB-KW"/>
</dbReference>
<evidence type="ECO:0000256" key="10">
    <source>
        <dbReference type="ARBA" id="ARBA00042933"/>
    </source>
</evidence>
<dbReference type="GO" id="GO:0008360">
    <property type="term" value="P:regulation of cell shape"/>
    <property type="evidence" value="ECO:0007669"/>
    <property type="project" value="UniProtKB-KW"/>
</dbReference>
<evidence type="ECO:0000313" key="14">
    <source>
        <dbReference type="EMBL" id="SFK76747.1"/>
    </source>
</evidence>
<dbReference type="EMBL" id="CP011366">
    <property type="protein sequence ID" value="AKG72964.1"/>
    <property type="molecule type" value="Genomic_DNA"/>
</dbReference>
<evidence type="ECO:0000313" key="16">
    <source>
        <dbReference type="Proteomes" id="UP000183090"/>
    </source>
</evidence>
<evidence type="ECO:0000256" key="11">
    <source>
        <dbReference type="ARBA" id="ARBA00048654"/>
    </source>
</evidence>
<reference evidence="13 15" key="1">
    <citation type="journal article" date="2015" name="Int. J. Syst. Evol. Microbiol.">
        <title>Complete genome sequence of Salinicoccus halodurans H3B36, isolated from the Qaidam Basin in China.</title>
        <authorList>
            <person name="Jiang K."/>
            <person name="Xue Y."/>
            <person name="Ma Y."/>
        </authorList>
    </citation>
    <scope>NUCLEOTIDE SEQUENCE [LARGE SCALE GENOMIC DNA]</scope>
    <source>
        <strain evidence="13 15">H3B36</strain>
    </source>
</reference>
<evidence type="ECO:0000256" key="2">
    <source>
        <dbReference type="ARBA" id="ARBA00009943"/>
    </source>
</evidence>
<dbReference type="PANTHER" id="PTHR36174">
    <property type="entry name" value="LIPID II:GLYCINE GLYCYLTRANSFERASE"/>
    <property type="match status" value="1"/>
</dbReference>
<comment type="subcellular location">
    <subcellularLocation>
        <location evidence="1">Cytoplasm</location>
    </subcellularLocation>
</comment>
<dbReference type="KEGG" id="shv:AAT16_01225"/>
<evidence type="ECO:0000256" key="6">
    <source>
        <dbReference type="ARBA" id="ARBA00023315"/>
    </source>
</evidence>
<dbReference type="EMBL" id="FOTB01000003">
    <property type="protein sequence ID" value="SFK76747.1"/>
    <property type="molecule type" value="Genomic_DNA"/>
</dbReference>
<keyword evidence="3 14" id="KW-0808">Transferase</keyword>
<evidence type="ECO:0000256" key="12">
    <source>
        <dbReference type="SAM" id="Coils"/>
    </source>
</evidence>
<dbReference type="Proteomes" id="UP000183090">
    <property type="component" value="Unassembled WGS sequence"/>
</dbReference>
<keyword evidence="12" id="KW-0175">Coiled coil</keyword>
<evidence type="ECO:0000256" key="9">
    <source>
        <dbReference type="ARBA" id="ARBA00040679"/>
    </source>
</evidence>
<protein>
    <recommendedName>
        <fullName evidence="9">Lipid II:glycine glycyltransferase</fullName>
        <ecNumber evidence="8">2.3.2.16</ecNumber>
    </recommendedName>
    <alternativeName>
        <fullName evidence="10">Factor essential for expression of methicillin resistance X</fullName>
    </alternativeName>
</protein>
<keyword evidence="4" id="KW-0133">Cell shape</keyword>
<evidence type="ECO:0000256" key="3">
    <source>
        <dbReference type="ARBA" id="ARBA00022679"/>
    </source>
</evidence>
<keyword evidence="7" id="KW-0961">Cell wall biogenesis/degradation</keyword>
<evidence type="ECO:0000256" key="7">
    <source>
        <dbReference type="ARBA" id="ARBA00023316"/>
    </source>
</evidence>
<dbReference type="Gene3D" id="3.40.630.30">
    <property type="match status" value="2"/>
</dbReference>
<comment type="similarity">
    <text evidence="2">Belongs to the FemABX family.</text>
</comment>
<proteinExistence type="inferred from homology"/>